<evidence type="ECO:0000313" key="3">
    <source>
        <dbReference type="Proteomes" id="UP001153678"/>
    </source>
</evidence>
<organism evidence="2 3">
    <name type="scientific">Funneliformis geosporum</name>
    <dbReference type="NCBI Taxonomy" id="1117311"/>
    <lineage>
        <taxon>Eukaryota</taxon>
        <taxon>Fungi</taxon>
        <taxon>Fungi incertae sedis</taxon>
        <taxon>Mucoromycota</taxon>
        <taxon>Glomeromycotina</taxon>
        <taxon>Glomeromycetes</taxon>
        <taxon>Glomerales</taxon>
        <taxon>Glomeraceae</taxon>
        <taxon>Funneliformis</taxon>
    </lineage>
</organism>
<dbReference type="Proteomes" id="UP001153678">
    <property type="component" value="Unassembled WGS sequence"/>
</dbReference>
<dbReference type="AlphaFoldDB" id="A0A9W4T0W3"/>
<reference evidence="2" key="1">
    <citation type="submission" date="2022-08" db="EMBL/GenBank/DDBJ databases">
        <authorList>
            <person name="Kallberg Y."/>
            <person name="Tangrot J."/>
            <person name="Rosling A."/>
        </authorList>
    </citation>
    <scope>NUCLEOTIDE SEQUENCE</scope>
    <source>
        <strain evidence="2">Wild A</strain>
    </source>
</reference>
<dbReference type="EMBL" id="CAMKVN010006682">
    <property type="protein sequence ID" value="CAI2190587.1"/>
    <property type="molecule type" value="Genomic_DNA"/>
</dbReference>
<evidence type="ECO:0000313" key="2">
    <source>
        <dbReference type="EMBL" id="CAI2190587.1"/>
    </source>
</evidence>
<sequence>NYHMPVNFDKMFKGWENDLVPEDFSLLSILKFRKTKDDFSFNKKVEHTLISKFVSYVAENADENWRKVASILKKELSVSIFKIVIDTKWLAMETSYETSSVSECPLIVLKRVLEVEKDEQLMRRKMDRAEIQFGLDQTLAGNEAQVILNQTKLDILSDRKNVKRKATTDKNDTPTEKDEIDSFFQSPTEQNRTNAIMKRPKLDEKNILNEEGEPISDLHSQKVLNEGEEGVELETHEKTKKVTTRVASKTNTRKSKKNASEISTRNNNNEKSSEQSSSSDLGPEDDEEIKLDFTSIEKELLQEQSNEWEVDTINVSQRFRKYQIEVLEKAKTDGLKWCDFHEVLALSSVIVLNSPCPYPNHIFTTREWRTITLENPYVITEPVLPPDVCFSLRNSLAEFMEGKAPFLSLGDSEIGRVVSRIFNDMCSSVPKVAPTKTSEDEHCFKLLHPIIRPLFFTDSCEEYVIRLNRSTSGTATRPDFSCLVNDIPILNSEIKPSGFTSLQGQKDKLKVQLRARKSINQLIRAKGGPEEVVLLTNQESHIMDLRYDGLYRSWPFLTTRLIKDKTTIPLMESNIRHLKALEERVSKIAEDYNSRGCQSETTPLQIRYMRDLPNSPQIKKILK</sequence>
<dbReference type="OrthoDB" id="2440309at2759"/>
<gene>
    <name evidence="2" type="ORF">FWILDA_LOCUS14650</name>
</gene>
<protein>
    <submittedName>
        <fullName evidence="2">1375_t:CDS:1</fullName>
    </submittedName>
</protein>
<proteinExistence type="predicted"/>
<feature type="compositionally biased region" description="Basic and acidic residues" evidence="1">
    <location>
        <begin position="162"/>
        <end position="177"/>
    </location>
</feature>
<feature type="compositionally biased region" description="Low complexity" evidence="1">
    <location>
        <begin position="266"/>
        <end position="279"/>
    </location>
</feature>
<keyword evidence="3" id="KW-1185">Reference proteome</keyword>
<evidence type="ECO:0000256" key="1">
    <source>
        <dbReference type="SAM" id="MobiDB-lite"/>
    </source>
</evidence>
<accession>A0A9W4T0W3</accession>
<feature type="region of interest" description="Disordered" evidence="1">
    <location>
        <begin position="162"/>
        <end position="285"/>
    </location>
</feature>
<name>A0A9W4T0W3_9GLOM</name>
<feature type="compositionally biased region" description="Polar residues" evidence="1">
    <location>
        <begin position="183"/>
        <end position="194"/>
    </location>
</feature>
<comment type="caution">
    <text evidence="2">The sequence shown here is derived from an EMBL/GenBank/DDBJ whole genome shotgun (WGS) entry which is preliminary data.</text>
</comment>
<feature type="non-terminal residue" evidence="2">
    <location>
        <position position="623"/>
    </location>
</feature>